<keyword evidence="2" id="KW-1185">Reference proteome</keyword>
<organism evidence="1 2">
    <name type="scientific">Luteolibacter ambystomatis</name>
    <dbReference type="NCBI Taxonomy" id="2824561"/>
    <lineage>
        <taxon>Bacteria</taxon>
        <taxon>Pseudomonadati</taxon>
        <taxon>Verrucomicrobiota</taxon>
        <taxon>Verrucomicrobiia</taxon>
        <taxon>Verrucomicrobiales</taxon>
        <taxon>Verrucomicrobiaceae</taxon>
        <taxon>Luteolibacter</taxon>
    </lineage>
</organism>
<proteinExistence type="predicted"/>
<evidence type="ECO:0000313" key="2">
    <source>
        <dbReference type="Proteomes" id="UP000676169"/>
    </source>
</evidence>
<protein>
    <submittedName>
        <fullName evidence="1">Uncharacterized protein</fullName>
    </submittedName>
</protein>
<dbReference type="KEGG" id="lamb:KBB96_09095"/>
<dbReference type="Proteomes" id="UP000676169">
    <property type="component" value="Chromosome"/>
</dbReference>
<dbReference type="AlphaFoldDB" id="A0A975PGS7"/>
<gene>
    <name evidence="1" type="ORF">KBB96_09095</name>
</gene>
<evidence type="ECO:0000313" key="1">
    <source>
        <dbReference type="EMBL" id="QUE53033.1"/>
    </source>
</evidence>
<reference evidence="1" key="1">
    <citation type="submission" date="2021-04" db="EMBL/GenBank/DDBJ databases">
        <title>Luteolibacter sp. 32A isolated from the skin of an Anderson's salamander (Ambystoma andersonii).</title>
        <authorList>
            <person name="Spergser J."/>
            <person name="Busse H.-J."/>
        </authorList>
    </citation>
    <scope>NUCLEOTIDE SEQUENCE</scope>
    <source>
        <strain evidence="1">32A</strain>
    </source>
</reference>
<dbReference type="EMBL" id="CP073100">
    <property type="protein sequence ID" value="QUE53033.1"/>
    <property type="molecule type" value="Genomic_DNA"/>
</dbReference>
<accession>A0A975PGS7</accession>
<name>A0A975PGS7_9BACT</name>
<sequence>MADCAHVLTVEYRDRGLFIVAVPGRSRVQIFPKLFSRQVRRSASITSQSSVFLRASVPAQKILEGSRSRMLEDRSDMNSPVFYASLASGIFLSIVGCSGSGGLADVGSARSGQANNPSAYLYSDSQAIDRAVPIIKRLATDSDMEAALLKVNVHEGHGFTLAQGEANTKTDDGVTWGLLGFTSFDGDIYNVLEGGLSRMSAADKAELERDGNAILGSRIDSNSKPTDVRAFLVAVDRGKHIGRDGAPIRRRNPADALATWALRVNADGKKTPWTNVQAFFGWLGERPYMIKAQWQAAEGRYNASVNQARRALGGRTPGSISKKLFVDIYTFSGGLDDAGWSQLLAMPWQGEAGRMREAVEIVLRRLGPGNPHYRNCKTRWYSILQEFGNA</sequence>
<dbReference type="RefSeq" id="WP_211634377.1">
    <property type="nucleotide sequence ID" value="NZ_CP073100.1"/>
</dbReference>